<evidence type="ECO:0000259" key="14">
    <source>
        <dbReference type="PROSITE" id="PS50157"/>
    </source>
</evidence>
<feature type="domain" description="C2H2-type" evidence="14">
    <location>
        <begin position="471"/>
        <end position="498"/>
    </location>
</feature>
<feature type="compositionally biased region" description="Polar residues" evidence="13">
    <location>
        <begin position="88"/>
        <end position="98"/>
    </location>
</feature>
<evidence type="ECO:0000256" key="5">
    <source>
        <dbReference type="ARBA" id="ARBA00022737"/>
    </source>
</evidence>
<dbReference type="Pfam" id="PF00096">
    <property type="entry name" value="zf-C2H2"/>
    <property type="match status" value="11"/>
</dbReference>
<evidence type="ECO:0000313" key="16">
    <source>
        <dbReference type="Proteomes" id="UP000472276"/>
    </source>
</evidence>
<keyword evidence="5" id="KW-0677">Repeat</keyword>
<dbReference type="PANTHER" id="PTHR24384:SF218">
    <property type="entry name" value="ZINC FINGER PROTEIN 502"/>
    <property type="match status" value="1"/>
</dbReference>
<keyword evidence="9" id="KW-0238">DNA-binding</keyword>
<feature type="domain" description="C2H2-type" evidence="14">
    <location>
        <begin position="555"/>
        <end position="582"/>
    </location>
</feature>
<keyword evidence="4" id="KW-0479">Metal-binding</keyword>
<feature type="domain" description="C2H2-type" evidence="14">
    <location>
        <begin position="723"/>
        <end position="747"/>
    </location>
</feature>
<evidence type="ECO:0000256" key="10">
    <source>
        <dbReference type="ARBA" id="ARBA00023163"/>
    </source>
</evidence>
<feature type="domain" description="C2H2-type" evidence="14">
    <location>
        <begin position="443"/>
        <end position="470"/>
    </location>
</feature>
<evidence type="ECO:0000256" key="9">
    <source>
        <dbReference type="ARBA" id="ARBA00023125"/>
    </source>
</evidence>
<dbReference type="FunFam" id="3.30.160.60:FF:000096">
    <property type="entry name" value="Zinc finger and BTB domain-containing protein 18 isoform 1"/>
    <property type="match status" value="1"/>
</dbReference>
<dbReference type="FunFam" id="3.30.160.60:FF:000557">
    <property type="entry name" value="zinc finger and SCAN domain-containing protein 29"/>
    <property type="match status" value="1"/>
</dbReference>
<evidence type="ECO:0000256" key="8">
    <source>
        <dbReference type="ARBA" id="ARBA00023015"/>
    </source>
</evidence>
<evidence type="ECO:0000256" key="12">
    <source>
        <dbReference type="PROSITE-ProRule" id="PRU00042"/>
    </source>
</evidence>
<dbReference type="GO" id="GO:0008270">
    <property type="term" value="F:zinc ion binding"/>
    <property type="evidence" value="ECO:0007669"/>
    <property type="project" value="UniProtKB-KW"/>
</dbReference>
<dbReference type="Ensembl" id="ENSOABT00000083301.1">
    <property type="protein sequence ID" value="ENSOABP00000064662.1"/>
    <property type="gene ID" value="ENSOABG00000029921.1"/>
</dbReference>
<dbReference type="FunFam" id="3.30.160.60:FF:000303">
    <property type="entry name" value="Zinc finger protein 41"/>
    <property type="match status" value="1"/>
</dbReference>
<dbReference type="GO" id="GO:0000981">
    <property type="term" value="F:DNA-binding transcription factor activity, RNA polymerase II-specific"/>
    <property type="evidence" value="ECO:0007669"/>
    <property type="project" value="TreeGrafter"/>
</dbReference>
<feature type="region of interest" description="Disordered" evidence="13">
    <location>
        <begin position="269"/>
        <end position="382"/>
    </location>
</feature>
<dbReference type="GO" id="GO:0045596">
    <property type="term" value="P:negative regulation of cell differentiation"/>
    <property type="evidence" value="ECO:0007669"/>
    <property type="project" value="UniProtKB-ARBA"/>
</dbReference>
<evidence type="ECO:0000256" key="4">
    <source>
        <dbReference type="ARBA" id="ARBA00022723"/>
    </source>
</evidence>
<keyword evidence="11" id="KW-0539">Nucleus</keyword>
<proteinExistence type="inferred from homology"/>
<keyword evidence="7" id="KW-0862">Zinc</keyword>
<dbReference type="InterPro" id="IPR050752">
    <property type="entry name" value="C2H2-ZF_domain"/>
</dbReference>
<evidence type="ECO:0000256" key="2">
    <source>
        <dbReference type="ARBA" id="ARBA00004123"/>
    </source>
</evidence>
<dbReference type="FunFam" id="3.30.160.60:FF:000188">
    <property type="entry name" value="Zinc finger protein 787"/>
    <property type="match status" value="1"/>
</dbReference>
<dbReference type="InterPro" id="IPR036236">
    <property type="entry name" value="Znf_C2H2_sf"/>
</dbReference>
<keyword evidence="8" id="KW-0805">Transcription regulation</keyword>
<dbReference type="SMART" id="SM00355">
    <property type="entry name" value="ZnF_C2H2"/>
    <property type="match status" value="13"/>
</dbReference>
<sequence length="747" mass="85303">MLVSIRSAPVEAAMSSFQYLREFIKERLTAVCEEIFSEVQKTIVQYEEEINRLHRLLDISWKPDRNSHIIDLPQQHDCEEEEGLDEQQVCNQERNSSLDQEDPEPPQIKEEQEELCSSQEGEQLGLKQEAEGIIVWTDEEQLRQMETICKPEIKLHRIDVVQQHAFKEEEVLTDQQVCNQERNSSLDQEDPEPPQIKEKQEELCSSQEGEQLGLKQEAEGIIVWTDEEQLRQMETICKPEIRLHRIDVVQQHAFKEEEVLTDQQVCNQERNSSLDQQDPQPPQIKEKQEELCSSQEGEQLGLKQETDTFKVTSAYEESSHSEPEPNSEQLFSHTSPEAESRDYEVNGHVDSRSTRNEELKKRHHSQRVDNAPVSVSQSRTDTKNKSVQCDVCGKTLPDKYKLIAHLRVHTGEKPYSCSTCGKRFSDSSASKKHMRIHTGEKPYCCSTCGKRFSDSSAFKTHRRVHTGEKPYSCSTCGKKFATSSAMKTHMRIHTGEKPYCCSMCGKKIGTLSSFKTHMRVHTGEKPYCCSTCGKRFADSSALKKHMRIHTGEKPYCCSTCGKRFADSSGFKTHTRIHTGEKPYSCSTCGKRFSDSSAFKTHRRVHTGEKPYCCSTCGKRFATSSTLKTHTRVHTGEKPYCCSMCGKGFNQKSHLDSHARIHTGEKPYPCSTCGKRFADSSGFKTHTRIHTGEKPYCCSTCGKGFIQKSRLDCHIRIHTGEKPYPCSICGKRFVDKVQLKKHMRIHTV</sequence>
<dbReference type="InterPro" id="IPR013087">
    <property type="entry name" value="Znf_C2H2_type"/>
</dbReference>
<keyword evidence="10" id="KW-0804">Transcription</keyword>
<evidence type="ECO:0000256" key="7">
    <source>
        <dbReference type="ARBA" id="ARBA00022833"/>
    </source>
</evidence>
<dbReference type="AlphaFoldDB" id="A0AAZ1XAE0"/>
<dbReference type="Proteomes" id="UP000472276">
    <property type="component" value="Unassembled WGS sequence"/>
</dbReference>
<feature type="region of interest" description="Disordered" evidence="13">
    <location>
        <begin position="181"/>
        <end position="210"/>
    </location>
</feature>
<comment type="function">
    <text evidence="1">May be involved in transcriptional regulation.</text>
</comment>
<protein>
    <recommendedName>
        <fullName evidence="14">C2H2-type domain-containing protein</fullName>
    </recommendedName>
</protein>
<evidence type="ECO:0000256" key="3">
    <source>
        <dbReference type="ARBA" id="ARBA00006991"/>
    </source>
</evidence>
<reference evidence="15" key="3">
    <citation type="submission" date="2025-09" db="UniProtKB">
        <authorList>
            <consortium name="Ensembl"/>
        </authorList>
    </citation>
    <scope>IDENTIFICATION</scope>
</reference>
<dbReference type="PROSITE" id="PS00028">
    <property type="entry name" value="ZINC_FINGER_C2H2_1"/>
    <property type="match status" value="13"/>
</dbReference>
<dbReference type="FunFam" id="3.30.160.60:FF:001954">
    <property type="entry name" value="Zinc finger protein 787"/>
    <property type="match status" value="1"/>
</dbReference>
<dbReference type="FunFam" id="3.30.160.60:FF:000912">
    <property type="entry name" value="Zinc finger protein 660"/>
    <property type="match status" value="3"/>
</dbReference>
<keyword evidence="6 12" id="KW-0863">Zinc-finger</keyword>
<feature type="domain" description="C2H2-type" evidence="14">
    <location>
        <begin position="387"/>
        <end position="414"/>
    </location>
</feature>
<evidence type="ECO:0000313" key="15">
    <source>
        <dbReference type="Ensembl" id="ENSOABP00000064662.1"/>
    </source>
</evidence>
<organism evidence="15 16">
    <name type="scientific">Oreochromis aureus</name>
    <name type="common">Israeli tilapia</name>
    <name type="synonym">Chromis aureus</name>
    <dbReference type="NCBI Taxonomy" id="47969"/>
    <lineage>
        <taxon>Eukaryota</taxon>
        <taxon>Metazoa</taxon>
        <taxon>Chordata</taxon>
        <taxon>Craniata</taxon>
        <taxon>Vertebrata</taxon>
        <taxon>Euteleostomi</taxon>
        <taxon>Actinopterygii</taxon>
        <taxon>Neopterygii</taxon>
        <taxon>Teleostei</taxon>
        <taxon>Neoteleostei</taxon>
        <taxon>Acanthomorphata</taxon>
        <taxon>Ovalentaria</taxon>
        <taxon>Cichlomorphae</taxon>
        <taxon>Cichliformes</taxon>
        <taxon>Cichlidae</taxon>
        <taxon>African cichlids</taxon>
        <taxon>Pseudocrenilabrinae</taxon>
        <taxon>Oreochromini</taxon>
        <taxon>Oreochromis</taxon>
    </lineage>
</organism>
<keyword evidence="16" id="KW-1185">Reference proteome</keyword>
<evidence type="ECO:0000256" key="1">
    <source>
        <dbReference type="ARBA" id="ARBA00003767"/>
    </source>
</evidence>
<feature type="domain" description="C2H2-type" evidence="14">
    <location>
        <begin position="499"/>
        <end position="526"/>
    </location>
</feature>
<feature type="domain" description="C2H2-type" evidence="14">
    <location>
        <begin position="667"/>
        <end position="694"/>
    </location>
</feature>
<feature type="domain" description="C2H2-type" evidence="14">
    <location>
        <begin position="527"/>
        <end position="554"/>
    </location>
</feature>
<feature type="domain" description="C2H2-type" evidence="14">
    <location>
        <begin position="639"/>
        <end position="666"/>
    </location>
</feature>
<dbReference type="PANTHER" id="PTHR24384">
    <property type="entry name" value="FINGER PUTATIVE TRANSCRIPTION FACTOR FAMILY-RELATED"/>
    <property type="match status" value="1"/>
</dbReference>
<dbReference type="FunFam" id="3.30.160.60:FF:002452">
    <property type="entry name" value="zinc finger protein 142 isoform X4"/>
    <property type="match status" value="1"/>
</dbReference>
<evidence type="ECO:0000256" key="11">
    <source>
        <dbReference type="ARBA" id="ARBA00023242"/>
    </source>
</evidence>
<reference evidence="16" key="1">
    <citation type="submission" date="2020-03" db="EMBL/GenBank/DDBJ databases">
        <title>Evolution of repeat sequences and sex chromosomes of tilapia species revealed by chromosome-level genomes.</title>
        <authorList>
            <person name="Xu L."/>
            <person name="Tao W."/>
            <person name="Wang D."/>
            <person name="Zhou Q."/>
        </authorList>
    </citation>
    <scope>NUCLEOTIDE SEQUENCE [LARGE SCALE GENOMIC DNA]</scope>
    <source>
        <strain evidence="16">Israel</strain>
    </source>
</reference>
<dbReference type="GO" id="GO:0000978">
    <property type="term" value="F:RNA polymerase II cis-regulatory region sequence-specific DNA binding"/>
    <property type="evidence" value="ECO:0007669"/>
    <property type="project" value="TreeGrafter"/>
</dbReference>
<comment type="subcellular location">
    <subcellularLocation>
        <location evidence="2">Nucleus</location>
    </subcellularLocation>
</comment>
<dbReference type="GO" id="GO:0005634">
    <property type="term" value="C:nucleus"/>
    <property type="evidence" value="ECO:0007669"/>
    <property type="project" value="UniProtKB-SubCell"/>
</dbReference>
<name>A0AAZ1XAE0_OREAU</name>
<dbReference type="FunFam" id="3.30.160.60:FF:001498">
    <property type="entry name" value="Zinc finger protein 404"/>
    <property type="match status" value="1"/>
</dbReference>
<feature type="domain" description="C2H2-type" evidence="14">
    <location>
        <begin position="415"/>
        <end position="442"/>
    </location>
</feature>
<dbReference type="FunFam" id="3.30.160.60:FF:002343">
    <property type="entry name" value="Zinc finger protein 33A"/>
    <property type="match status" value="2"/>
</dbReference>
<feature type="domain" description="C2H2-type" evidence="14">
    <location>
        <begin position="695"/>
        <end position="722"/>
    </location>
</feature>
<dbReference type="PROSITE" id="PS50157">
    <property type="entry name" value="ZINC_FINGER_C2H2_2"/>
    <property type="match status" value="13"/>
</dbReference>
<accession>A0AAZ1XAE0</accession>
<feature type="compositionally biased region" description="Basic and acidic residues" evidence="13">
    <location>
        <begin position="336"/>
        <end position="360"/>
    </location>
</feature>
<evidence type="ECO:0000256" key="13">
    <source>
        <dbReference type="SAM" id="MobiDB-lite"/>
    </source>
</evidence>
<dbReference type="Gene3D" id="3.30.160.60">
    <property type="entry name" value="Classic Zinc Finger"/>
    <property type="match status" value="13"/>
</dbReference>
<evidence type="ECO:0000256" key="6">
    <source>
        <dbReference type="ARBA" id="ARBA00022771"/>
    </source>
</evidence>
<gene>
    <name evidence="15" type="primary">LOC120439408</name>
</gene>
<comment type="similarity">
    <text evidence="3">Belongs to the krueppel C2H2-type zinc-finger protein family.</text>
</comment>
<dbReference type="FunFam" id="3.30.160.60:FF:000966">
    <property type="entry name" value="ZFP90 zinc finger protein"/>
    <property type="match status" value="1"/>
</dbReference>
<reference evidence="15" key="2">
    <citation type="submission" date="2025-08" db="UniProtKB">
        <authorList>
            <consortium name="Ensembl"/>
        </authorList>
    </citation>
    <scope>IDENTIFICATION</scope>
</reference>
<feature type="region of interest" description="Disordered" evidence="13">
    <location>
        <begin position="80"/>
        <end position="122"/>
    </location>
</feature>
<dbReference type="SUPFAM" id="SSF57667">
    <property type="entry name" value="beta-beta-alpha zinc fingers"/>
    <property type="match status" value="7"/>
</dbReference>
<feature type="domain" description="C2H2-type" evidence="14">
    <location>
        <begin position="611"/>
        <end position="638"/>
    </location>
</feature>
<feature type="domain" description="C2H2-type" evidence="14">
    <location>
        <begin position="583"/>
        <end position="610"/>
    </location>
</feature>